<evidence type="ECO:0000313" key="6">
    <source>
        <dbReference type="Proteomes" id="UP000503339"/>
    </source>
</evidence>
<keyword evidence="6" id="KW-1185">Reference proteome</keyword>
<proteinExistence type="inferred from homology"/>
<evidence type="ECO:0000256" key="2">
    <source>
        <dbReference type="ARBA" id="ARBA00023315"/>
    </source>
</evidence>
<evidence type="ECO:0000313" key="5">
    <source>
        <dbReference type="EMBL" id="QKC78350.1"/>
    </source>
</evidence>
<dbReference type="InterPro" id="IPR016181">
    <property type="entry name" value="Acyl_CoA_acyltransferase"/>
</dbReference>
<dbReference type="KEGG" id="merd:EB233_24985"/>
<dbReference type="AlphaFoldDB" id="A0A6M7UQU9"/>
<dbReference type="PROSITE" id="PS51186">
    <property type="entry name" value="GNAT"/>
    <property type="match status" value="1"/>
</dbReference>
<evidence type="ECO:0000256" key="3">
    <source>
        <dbReference type="ARBA" id="ARBA00038502"/>
    </source>
</evidence>
<reference evidence="5 6" key="1">
    <citation type="submission" date="2018-10" db="EMBL/GenBank/DDBJ databases">
        <authorList>
            <person name="Perry B.J."/>
            <person name="Sullivan J.T."/>
            <person name="Murphy R.J.T."/>
            <person name="Ramsay J.P."/>
            <person name="Ronson C.W."/>
        </authorList>
    </citation>
    <scope>NUCLEOTIDE SEQUENCE [LARGE SCALE GENOMIC DNA]</scope>
    <source>
        <strain evidence="5 6">NZP2014</strain>
    </source>
</reference>
<evidence type="ECO:0000259" key="4">
    <source>
        <dbReference type="PROSITE" id="PS51186"/>
    </source>
</evidence>
<name>A0A6M7UQU9_9HYPH</name>
<dbReference type="PANTHER" id="PTHR43792">
    <property type="entry name" value="GNAT FAMILY, PUTATIVE (AFU_ORTHOLOGUE AFUA_3G00765)-RELATED-RELATED"/>
    <property type="match status" value="1"/>
</dbReference>
<accession>A0A6M7UQU9</accession>
<dbReference type="InterPro" id="IPR051531">
    <property type="entry name" value="N-acetyltransferase"/>
</dbReference>
<feature type="domain" description="N-acetyltransferase" evidence="4">
    <location>
        <begin position="27"/>
        <end position="184"/>
    </location>
</feature>
<dbReference type="SUPFAM" id="SSF55729">
    <property type="entry name" value="Acyl-CoA N-acyltransferases (Nat)"/>
    <property type="match status" value="1"/>
</dbReference>
<dbReference type="RefSeq" id="WP_064989959.1">
    <property type="nucleotide sequence ID" value="NZ_CP033361.1"/>
</dbReference>
<dbReference type="InterPro" id="IPR000182">
    <property type="entry name" value="GNAT_dom"/>
</dbReference>
<keyword evidence="1 5" id="KW-0808">Transferase</keyword>
<organism evidence="5 6">
    <name type="scientific">Mesorhizobium erdmanii</name>
    <dbReference type="NCBI Taxonomy" id="1777866"/>
    <lineage>
        <taxon>Bacteria</taxon>
        <taxon>Pseudomonadati</taxon>
        <taxon>Pseudomonadota</taxon>
        <taxon>Alphaproteobacteria</taxon>
        <taxon>Hyphomicrobiales</taxon>
        <taxon>Phyllobacteriaceae</taxon>
        <taxon>Mesorhizobium</taxon>
    </lineage>
</organism>
<dbReference type="GO" id="GO:0008999">
    <property type="term" value="F:protein-N-terminal-alanine acetyltransferase activity"/>
    <property type="evidence" value="ECO:0007669"/>
    <property type="project" value="TreeGrafter"/>
</dbReference>
<dbReference type="PANTHER" id="PTHR43792:SF8">
    <property type="entry name" value="[RIBOSOMAL PROTEIN US5]-ALANINE N-ACETYLTRANSFERASE"/>
    <property type="match status" value="1"/>
</dbReference>
<keyword evidence="2" id="KW-0012">Acyltransferase</keyword>
<dbReference type="Gene3D" id="3.40.630.30">
    <property type="match status" value="1"/>
</dbReference>
<evidence type="ECO:0000256" key="1">
    <source>
        <dbReference type="ARBA" id="ARBA00022679"/>
    </source>
</evidence>
<dbReference type="Pfam" id="PF13302">
    <property type="entry name" value="Acetyltransf_3"/>
    <property type="match status" value="1"/>
</dbReference>
<dbReference type="GO" id="GO:0005737">
    <property type="term" value="C:cytoplasm"/>
    <property type="evidence" value="ECO:0007669"/>
    <property type="project" value="TreeGrafter"/>
</dbReference>
<gene>
    <name evidence="5" type="ORF">EB233_24985</name>
</gene>
<sequence>MFALPFFRRDLPALKGSLVTLRVPFTNDYREWSTLRGESRAFLEPWEPRWTPDELDRTAWRLRISRYREDYAQGTAIAFFIFEKSSGKLAGGITLGNIRHGVSQSGHVGYWIGERFGGRGLMTDAVKVVARFAFDTLRLHRIEAACIPDNIRSIRVLEKAGFRREGLLRSYLRINGVWHDHYLYARIADDPLGSAGTKD</sequence>
<dbReference type="EMBL" id="CP033361">
    <property type="protein sequence ID" value="QKC78350.1"/>
    <property type="molecule type" value="Genomic_DNA"/>
</dbReference>
<dbReference type="Proteomes" id="UP000503339">
    <property type="component" value="Chromosome"/>
</dbReference>
<comment type="similarity">
    <text evidence="3">Belongs to the acetyltransferase family. RimJ subfamily.</text>
</comment>
<protein>
    <submittedName>
        <fullName evidence="5">N-acetyltransferase</fullName>
    </submittedName>
</protein>